<dbReference type="OrthoDB" id="9804055at2"/>
<dbReference type="SMART" id="SM00347">
    <property type="entry name" value="HTH_MARR"/>
    <property type="match status" value="1"/>
</dbReference>
<dbReference type="Pfam" id="PF01047">
    <property type="entry name" value="MarR"/>
    <property type="match status" value="1"/>
</dbReference>
<accession>A0A4P6EH79</accession>
<dbReference type="InterPro" id="IPR036388">
    <property type="entry name" value="WH-like_DNA-bd_sf"/>
</dbReference>
<dbReference type="PRINTS" id="PR00598">
    <property type="entry name" value="HTHMARR"/>
</dbReference>
<dbReference type="PANTHER" id="PTHR39515:SF2">
    <property type="entry name" value="HTH-TYPE TRANSCRIPTIONAL REGULATOR RV0880"/>
    <property type="match status" value="1"/>
</dbReference>
<dbReference type="SUPFAM" id="SSF46785">
    <property type="entry name" value="Winged helix' DNA-binding domain"/>
    <property type="match status" value="1"/>
</dbReference>
<dbReference type="InterPro" id="IPR023187">
    <property type="entry name" value="Tscrpt_reg_MarR-type_CS"/>
</dbReference>
<evidence type="ECO:0000313" key="6">
    <source>
        <dbReference type="Proteomes" id="UP000293995"/>
    </source>
</evidence>
<dbReference type="InterPro" id="IPR052526">
    <property type="entry name" value="HTH-type_Bedaq_tolerance"/>
</dbReference>
<dbReference type="PROSITE" id="PS50995">
    <property type="entry name" value="HTH_MARR_2"/>
    <property type="match status" value="1"/>
</dbReference>
<keyword evidence="6" id="KW-1185">Reference proteome</keyword>
<dbReference type="GO" id="GO:0003677">
    <property type="term" value="F:DNA binding"/>
    <property type="evidence" value="ECO:0007669"/>
    <property type="project" value="UniProtKB-KW"/>
</dbReference>
<reference evidence="5 6" key="1">
    <citation type="submission" date="2019-01" db="EMBL/GenBank/DDBJ databases">
        <title>Genome sequencing of strain DFW100M-13.</title>
        <authorList>
            <person name="Heo J."/>
            <person name="Kim S.-J."/>
            <person name="Kim J.-S."/>
            <person name="Hong S.-B."/>
            <person name="Kwon S.-W."/>
        </authorList>
    </citation>
    <scope>NUCLEOTIDE SEQUENCE [LARGE SCALE GENOMIC DNA]</scope>
    <source>
        <strain evidence="5 6">DFW100M-13</strain>
    </source>
</reference>
<organism evidence="5 6">
    <name type="scientific">Microbacterium protaetiae</name>
    <dbReference type="NCBI Taxonomy" id="2509458"/>
    <lineage>
        <taxon>Bacteria</taxon>
        <taxon>Bacillati</taxon>
        <taxon>Actinomycetota</taxon>
        <taxon>Actinomycetes</taxon>
        <taxon>Micrococcales</taxon>
        <taxon>Microbacteriaceae</taxon>
        <taxon>Microbacterium</taxon>
    </lineage>
</organism>
<evidence type="ECO:0000256" key="2">
    <source>
        <dbReference type="ARBA" id="ARBA00023125"/>
    </source>
</evidence>
<name>A0A4P6EH79_9MICO</name>
<dbReference type="InterPro" id="IPR000835">
    <property type="entry name" value="HTH_MarR-typ"/>
</dbReference>
<dbReference type="PROSITE" id="PS01117">
    <property type="entry name" value="HTH_MARR_1"/>
    <property type="match status" value="1"/>
</dbReference>
<feature type="domain" description="HTH marR-type" evidence="4">
    <location>
        <begin position="1"/>
        <end position="124"/>
    </location>
</feature>
<keyword evidence="1" id="KW-0805">Transcription regulation</keyword>
<dbReference type="GO" id="GO:0003700">
    <property type="term" value="F:DNA-binding transcription factor activity"/>
    <property type="evidence" value="ECO:0007669"/>
    <property type="project" value="InterPro"/>
</dbReference>
<protein>
    <submittedName>
        <fullName evidence="5">MarR family transcriptional regulator</fullName>
    </submittedName>
</protein>
<gene>
    <name evidence="5" type="ORF">ET475_02985</name>
</gene>
<proteinExistence type="predicted"/>
<keyword evidence="3" id="KW-0804">Transcription</keyword>
<evidence type="ECO:0000256" key="1">
    <source>
        <dbReference type="ARBA" id="ARBA00023015"/>
    </source>
</evidence>
<keyword evidence="2" id="KW-0238">DNA-binding</keyword>
<dbReference type="AlphaFoldDB" id="A0A4P6EH79"/>
<dbReference type="Gene3D" id="1.10.10.10">
    <property type="entry name" value="Winged helix-like DNA-binding domain superfamily/Winged helix DNA-binding domain"/>
    <property type="match status" value="1"/>
</dbReference>
<dbReference type="PANTHER" id="PTHR39515">
    <property type="entry name" value="CONSERVED PROTEIN"/>
    <property type="match status" value="1"/>
</dbReference>
<dbReference type="Proteomes" id="UP000293995">
    <property type="component" value="Chromosome"/>
</dbReference>
<dbReference type="InterPro" id="IPR036390">
    <property type="entry name" value="WH_DNA-bd_sf"/>
</dbReference>
<evidence type="ECO:0000259" key="4">
    <source>
        <dbReference type="PROSITE" id="PS50995"/>
    </source>
</evidence>
<evidence type="ECO:0000256" key="3">
    <source>
        <dbReference type="ARBA" id="ARBA00023163"/>
    </source>
</evidence>
<dbReference type="KEGG" id="mprt:ET475_02985"/>
<sequence>MATFRLGRRLRSERALDSMSDGQFTVLHTLKASGPHTLGELADRERVTAPSMNRTVNCLEEEGWVTRTPDEVDRRKVNIEITDEGQALVTAALRRRDRWLAAAMAELTPRQRKTLTEAAAIMNEVATR</sequence>
<dbReference type="EMBL" id="CP035494">
    <property type="protein sequence ID" value="QAY61675.1"/>
    <property type="molecule type" value="Genomic_DNA"/>
</dbReference>
<evidence type="ECO:0000313" key="5">
    <source>
        <dbReference type="EMBL" id="QAY61675.1"/>
    </source>
</evidence>